<keyword evidence="2" id="KW-1133">Transmembrane helix</keyword>
<evidence type="ECO:0000313" key="3">
    <source>
        <dbReference type="EMBL" id="MEC4295992.1"/>
    </source>
</evidence>
<reference evidence="3 4" key="1">
    <citation type="submission" date="2024-01" db="EMBL/GenBank/DDBJ databases">
        <title>novel species in genus Adlercreutzia.</title>
        <authorList>
            <person name="Liu X."/>
        </authorList>
    </citation>
    <scope>NUCLEOTIDE SEQUENCE [LARGE SCALE GENOMIC DNA]</scope>
    <source>
        <strain evidence="3 4">R22</strain>
    </source>
</reference>
<name>A0ABU6J1G9_9ACTN</name>
<keyword evidence="4" id="KW-1185">Reference proteome</keyword>
<sequence length="125" mass="14438">MWRENIEPDEESRLYRQLFDWLAEHPGLIATVAGPVLLIALISLCFLPLGSAFEGFSAASIFSVLFLAFLLWVLICGMGSSFACFEKNMRLLEKEERPEEETEEERRGPGKFKDRPRCFIQFRCK</sequence>
<evidence type="ECO:0000313" key="4">
    <source>
        <dbReference type="Proteomes" id="UP001343724"/>
    </source>
</evidence>
<feature type="transmembrane region" description="Helical" evidence="2">
    <location>
        <begin position="21"/>
        <end position="49"/>
    </location>
</feature>
<accession>A0ABU6J1G9</accession>
<keyword evidence="2" id="KW-0472">Membrane</keyword>
<evidence type="ECO:0000256" key="2">
    <source>
        <dbReference type="SAM" id="Phobius"/>
    </source>
</evidence>
<proteinExistence type="predicted"/>
<dbReference type="EMBL" id="JAYMFH010000028">
    <property type="protein sequence ID" value="MEC4295992.1"/>
    <property type="molecule type" value="Genomic_DNA"/>
</dbReference>
<organism evidence="3 4">
    <name type="scientific">Adlercreutzia shanghongiae</name>
    <dbReference type="NCBI Taxonomy" id="3111773"/>
    <lineage>
        <taxon>Bacteria</taxon>
        <taxon>Bacillati</taxon>
        <taxon>Actinomycetota</taxon>
        <taxon>Coriobacteriia</taxon>
        <taxon>Eggerthellales</taxon>
        <taxon>Eggerthellaceae</taxon>
        <taxon>Adlercreutzia</taxon>
    </lineage>
</organism>
<feature type="transmembrane region" description="Helical" evidence="2">
    <location>
        <begin position="61"/>
        <end position="85"/>
    </location>
</feature>
<dbReference type="Proteomes" id="UP001343724">
    <property type="component" value="Unassembled WGS sequence"/>
</dbReference>
<keyword evidence="2" id="KW-0812">Transmembrane</keyword>
<dbReference type="RefSeq" id="WP_326441834.1">
    <property type="nucleotide sequence ID" value="NZ_JAYMFH010000028.1"/>
</dbReference>
<protein>
    <submittedName>
        <fullName evidence="3">Uncharacterized protein</fullName>
    </submittedName>
</protein>
<evidence type="ECO:0000256" key="1">
    <source>
        <dbReference type="SAM" id="MobiDB-lite"/>
    </source>
</evidence>
<comment type="caution">
    <text evidence="3">The sequence shown here is derived from an EMBL/GenBank/DDBJ whole genome shotgun (WGS) entry which is preliminary data.</text>
</comment>
<feature type="compositionally biased region" description="Basic and acidic residues" evidence="1">
    <location>
        <begin position="104"/>
        <end position="114"/>
    </location>
</feature>
<gene>
    <name evidence="3" type="ORF">VJ920_11830</name>
</gene>
<feature type="region of interest" description="Disordered" evidence="1">
    <location>
        <begin position="94"/>
        <end position="114"/>
    </location>
</feature>